<feature type="compositionally biased region" description="Basic and acidic residues" evidence="2">
    <location>
        <begin position="91"/>
        <end position="102"/>
    </location>
</feature>
<feature type="region of interest" description="Disordered" evidence="2">
    <location>
        <begin position="60"/>
        <end position="115"/>
    </location>
</feature>
<name>A0A7I8W5A8_9ANNE</name>
<evidence type="ECO:0000256" key="1">
    <source>
        <dbReference type="ARBA" id="ARBA00005627"/>
    </source>
</evidence>
<feature type="compositionally biased region" description="Polar residues" evidence="2">
    <location>
        <begin position="487"/>
        <end position="498"/>
    </location>
</feature>
<feature type="compositionally biased region" description="Basic and acidic residues" evidence="2">
    <location>
        <begin position="446"/>
        <end position="459"/>
    </location>
</feature>
<organism evidence="4 5">
    <name type="scientific">Dimorphilus gyrociliatus</name>
    <dbReference type="NCBI Taxonomy" id="2664684"/>
    <lineage>
        <taxon>Eukaryota</taxon>
        <taxon>Metazoa</taxon>
        <taxon>Spiralia</taxon>
        <taxon>Lophotrochozoa</taxon>
        <taxon>Annelida</taxon>
        <taxon>Polychaeta</taxon>
        <taxon>Polychaeta incertae sedis</taxon>
        <taxon>Dinophilidae</taxon>
        <taxon>Dimorphilus</taxon>
    </lineage>
</organism>
<reference evidence="4 5" key="1">
    <citation type="submission" date="2020-08" db="EMBL/GenBank/DDBJ databases">
        <authorList>
            <person name="Hejnol A."/>
        </authorList>
    </citation>
    <scope>NUCLEOTIDE SEQUENCE [LARGE SCALE GENOMIC DNA]</scope>
</reference>
<feature type="region of interest" description="Disordered" evidence="2">
    <location>
        <begin position="1"/>
        <end position="23"/>
    </location>
</feature>
<feature type="compositionally biased region" description="Polar residues" evidence="2">
    <location>
        <begin position="461"/>
        <end position="471"/>
    </location>
</feature>
<feature type="region of interest" description="Disordered" evidence="2">
    <location>
        <begin position="413"/>
        <end position="498"/>
    </location>
</feature>
<dbReference type="InterPro" id="IPR009852">
    <property type="entry name" value="CENPJ_C_dom"/>
</dbReference>
<protein>
    <submittedName>
        <fullName evidence="4">DgyrCDS12054</fullName>
    </submittedName>
</protein>
<dbReference type="AlphaFoldDB" id="A0A7I8W5A8"/>
<dbReference type="InterPro" id="IPR026581">
    <property type="entry name" value="TCP10L/CENPJ"/>
</dbReference>
<gene>
    <name evidence="4" type="ORF">DGYR_LOCUS11381</name>
</gene>
<dbReference type="PANTHER" id="PTHR10331">
    <property type="entry name" value="T COMPLEX PROTEIN 10"/>
    <property type="match status" value="1"/>
</dbReference>
<proteinExistence type="inferred from homology"/>
<evidence type="ECO:0000259" key="3">
    <source>
        <dbReference type="Pfam" id="PF07202"/>
    </source>
</evidence>
<accession>A0A7I8W5A8</accession>
<feature type="domain" description="Centromere protein J C-terminal" evidence="3">
    <location>
        <begin position="512"/>
        <end position="543"/>
    </location>
</feature>
<dbReference type="PANTHER" id="PTHR10331:SF6">
    <property type="entry name" value="SPINDLE ASSEMBLY ABNORMAL 4"/>
    <property type="match status" value="1"/>
</dbReference>
<evidence type="ECO:0000313" key="5">
    <source>
        <dbReference type="Proteomes" id="UP000549394"/>
    </source>
</evidence>
<feature type="domain" description="Centromere protein J C-terminal" evidence="3">
    <location>
        <begin position="618"/>
        <end position="653"/>
    </location>
</feature>
<keyword evidence="5" id="KW-1185">Reference proteome</keyword>
<dbReference type="Pfam" id="PF07202">
    <property type="entry name" value="Tcp10_C"/>
    <property type="match status" value="4"/>
</dbReference>
<comment type="similarity">
    <text evidence="1">Belongs to the TCP10 family.</text>
</comment>
<feature type="domain" description="Centromere protein J C-terminal" evidence="3">
    <location>
        <begin position="583"/>
        <end position="608"/>
    </location>
</feature>
<dbReference type="OrthoDB" id="10252174at2759"/>
<dbReference type="InterPro" id="IPR047002">
    <property type="entry name" value="Tcp10_C_sf"/>
</dbReference>
<evidence type="ECO:0000313" key="4">
    <source>
        <dbReference type="EMBL" id="CAD5123737.1"/>
    </source>
</evidence>
<evidence type="ECO:0000256" key="2">
    <source>
        <dbReference type="SAM" id="MobiDB-lite"/>
    </source>
</evidence>
<dbReference type="EMBL" id="CAJFCJ010000019">
    <property type="protein sequence ID" value="CAD5123737.1"/>
    <property type="molecule type" value="Genomic_DNA"/>
</dbReference>
<feature type="compositionally biased region" description="Polar residues" evidence="2">
    <location>
        <begin position="425"/>
        <end position="443"/>
    </location>
</feature>
<dbReference type="Gene3D" id="2.60.450.20">
    <property type="match status" value="1"/>
</dbReference>
<sequence length="701" mass="79253">MDDNGTKINSSTQNLKLNSSLNSDAIRGDSKISLALKALKSSLKGTSGASPDATIAAMLSSDNDLTDDDKGPIPLNFSETDSEDSSTSIESRTDQESLKVENKSSQQNNKADWDEKPVCGEKKTFEEILEEKLKLLEKQPKAFSIGDVSFNQRMQDIAVEEEHNESELRRFEQLEEFANENGSFVSNTAETKVSDFGDQESIWENEADIETQVAILDDTIVEDEIDDFNESTVSEKDVKFETSKTAAITENCPAAPSNIVNNPEPDSQVDHAMVQTLVEKMKSLDAEISRFKLLNSTLKDNLKNVEQEKDSLAKAKSQIFKEKEEELANLKNKWADENKKLINERRLLELQRNSLGSAQTKQFRQEIENLRKQLKDVEEKRDAEKTRTRNKEKRLENRILLLENENKELSEALKQRESQRLGSWKNGTNIDRNSINSANNDIPNSKPDKISKPTLERTRMRSSSPISSDVLKSNGPLPSPLNRDVKTQPTPGSSRKTYISTSMVFPSLEGKFEEAKHTDGKLERIFENGAREIIFPNGSKKTISSDGFKTLISFFNGDWKLDDKDKSVYFYKVDETLVTTHQNGVRVLEFKDGQVEKHYPDGTKEVTFDDSTYKLLLPSGIQECIYPNGTVVREEPETAQKLLLLPNGQREVHSAEYKRRVYPDGTIKTVYADGRQETQYSNGRLRVKDKDGNIVVDKFIS</sequence>
<feature type="domain" description="Centromere protein J C-terminal" evidence="3">
    <location>
        <begin position="657"/>
        <end position="687"/>
    </location>
</feature>
<comment type="caution">
    <text evidence="4">The sequence shown here is derived from an EMBL/GenBank/DDBJ whole genome shotgun (WGS) entry which is preliminary data.</text>
</comment>
<dbReference type="Proteomes" id="UP000549394">
    <property type="component" value="Unassembled WGS sequence"/>
</dbReference>